<gene>
    <name evidence="2" type="ORF">NPIL_245981</name>
</gene>
<protein>
    <submittedName>
        <fullName evidence="2">Uncharacterized protein</fullName>
    </submittedName>
</protein>
<sequence length="93" mass="10890">MFGSSSKVKEWTLEQAEKSRKENVEAKQSVTKGKQRENKRSVAKSFPLRKKFLSLNRRYRNPLSMSLGHENRFGRKHPKEDELVGANIINIFR</sequence>
<name>A0A8X6ME74_NEPPI</name>
<evidence type="ECO:0000313" key="3">
    <source>
        <dbReference type="Proteomes" id="UP000887013"/>
    </source>
</evidence>
<evidence type="ECO:0000313" key="2">
    <source>
        <dbReference type="EMBL" id="GFS44024.1"/>
    </source>
</evidence>
<reference evidence="2" key="1">
    <citation type="submission" date="2020-08" db="EMBL/GenBank/DDBJ databases">
        <title>Multicomponent nature underlies the extraordinary mechanical properties of spider dragline silk.</title>
        <authorList>
            <person name="Kono N."/>
            <person name="Nakamura H."/>
            <person name="Mori M."/>
            <person name="Yoshida Y."/>
            <person name="Ohtoshi R."/>
            <person name="Malay A.D."/>
            <person name="Moran D.A.P."/>
            <person name="Tomita M."/>
            <person name="Numata K."/>
            <person name="Arakawa K."/>
        </authorList>
    </citation>
    <scope>NUCLEOTIDE SEQUENCE</scope>
</reference>
<comment type="caution">
    <text evidence="2">The sequence shown here is derived from an EMBL/GenBank/DDBJ whole genome shotgun (WGS) entry which is preliminary data.</text>
</comment>
<dbReference type="Proteomes" id="UP000887013">
    <property type="component" value="Unassembled WGS sequence"/>
</dbReference>
<feature type="compositionally biased region" description="Basic and acidic residues" evidence="1">
    <location>
        <begin position="7"/>
        <end position="25"/>
    </location>
</feature>
<organism evidence="2 3">
    <name type="scientific">Nephila pilipes</name>
    <name type="common">Giant wood spider</name>
    <name type="synonym">Nephila maculata</name>
    <dbReference type="NCBI Taxonomy" id="299642"/>
    <lineage>
        <taxon>Eukaryota</taxon>
        <taxon>Metazoa</taxon>
        <taxon>Ecdysozoa</taxon>
        <taxon>Arthropoda</taxon>
        <taxon>Chelicerata</taxon>
        <taxon>Arachnida</taxon>
        <taxon>Araneae</taxon>
        <taxon>Araneomorphae</taxon>
        <taxon>Entelegynae</taxon>
        <taxon>Araneoidea</taxon>
        <taxon>Nephilidae</taxon>
        <taxon>Nephila</taxon>
    </lineage>
</organism>
<dbReference type="AlphaFoldDB" id="A0A8X6ME74"/>
<dbReference type="EMBL" id="BMAW01090282">
    <property type="protein sequence ID" value="GFS44024.1"/>
    <property type="molecule type" value="Genomic_DNA"/>
</dbReference>
<keyword evidence="3" id="KW-1185">Reference proteome</keyword>
<feature type="region of interest" description="Disordered" evidence="1">
    <location>
        <begin position="1"/>
        <end position="43"/>
    </location>
</feature>
<evidence type="ECO:0000256" key="1">
    <source>
        <dbReference type="SAM" id="MobiDB-lite"/>
    </source>
</evidence>
<accession>A0A8X6ME74</accession>
<proteinExistence type="predicted"/>